<accession>A0AAU6VCM4</accession>
<reference evidence="3" key="1">
    <citation type="submission" date="2022-03" db="EMBL/GenBank/DDBJ databases">
        <title>Sea Food Isolates.</title>
        <authorList>
            <person name="Li c."/>
        </authorList>
    </citation>
    <scope>NUCLEOTIDE SEQUENCE</scope>
    <source>
        <strain evidence="3">19MO03SA05</strain>
    </source>
</reference>
<dbReference type="InterPro" id="IPR008966">
    <property type="entry name" value="Adhesion_dom_sf"/>
</dbReference>
<feature type="domain" description="Fimbrial-type adhesion" evidence="2">
    <location>
        <begin position="28"/>
        <end position="176"/>
    </location>
</feature>
<dbReference type="Pfam" id="PF00419">
    <property type="entry name" value="Fimbrial"/>
    <property type="match status" value="1"/>
</dbReference>
<name>A0AAU6VCM4_UNCXX</name>
<keyword evidence="1" id="KW-0732">Signal</keyword>
<evidence type="ECO:0000259" key="2">
    <source>
        <dbReference type="Pfam" id="PF00419"/>
    </source>
</evidence>
<dbReference type="GO" id="GO:0007155">
    <property type="term" value="P:cell adhesion"/>
    <property type="evidence" value="ECO:0007669"/>
    <property type="project" value="InterPro"/>
</dbReference>
<dbReference type="Gene3D" id="2.60.40.1090">
    <property type="entry name" value="Fimbrial-type adhesion domain"/>
    <property type="match status" value="1"/>
</dbReference>
<evidence type="ECO:0000256" key="1">
    <source>
        <dbReference type="SAM" id="SignalP"/>
    </source>
</evidence>
<feature type="chain" id="PRO_5043974850" evidence="1">
    <location>
        <begin position="21"/>
        <end position="177"/>
    </location>
</feature>
<organism evidence="3">
    <name type="scientific">bacterium 19MO03SA05</name>
    <dbReference type="NCBI Taxonomy" id="2920620"/>
    <lineage>
        <taxon>Bacteria</taxon>
    </lineage>
</organism>
<feature type="signal peptide" evidence="1">
    <location>
        <begin position="1"/>
        <end position="20"/>
    </location>
</feature>
<protein>
    <submittedName>
        <fullName evidence="3">Fimbrial protein</fullName>
    </submittedName>
</protein>
<dbReference type="GO" id="GO:0009289">
    <property type="term" value="C:pilus"/>
    <property type="evidence" value="ECO:0007669"/>
    <property type="project" value="InterPro"/>
</dbReference>
<dbReference type="PRINTS" id="PR01613">
    <property type="entry name" value="FIMBRIALPAPF"/>
</dbReference>
<dbReference type="EMBL" id="CP095350">
    <property type="protein sequence ID" value="XAG84386.1"/>
    <property type="molecule type" value="Genomic_DNA"/>
</dbReference>
<sequence length="177" mass="18988">MRVLLCLLTLVWLPSLSFHADAVDIEVNVTGEIYIPPCVINDNSPIIVRFSDMLTVDVDGQNNAETITVSVYCYAYSGAPYIKLTGSPLSNAPTNVLRTTISYLGIALYMGDSVDNSYPMTLGTGDIGYGYTVTAGLDLLNSGIGVFTFTAVLFTSDVERLQSGPFSASALMSLVYL</sequence>
<dbReference type="InterPro" id="IPR005430">
    <property type="entry name" value="P_pili_tip_PapF"/>
</dbReference>
<dbReference type="AlphaFoldDB" id="A0AAU6VCM4"/>
<dbReference type="SUPFAM" id="SSF49401">
    <property type="entry name" value="Bacterial adhesins"/>
    <property type="match status" value="1"/>
</dbReference>
<dbReference type="InterPro" id="IPR000259">
    <property type="entry name" value="Adhesion_dom_fimbrial"/>
</dbReference>
<proteinExistence type="predicted"/>
<dbReference type="InterPro" id="IPR036937">
    <property type="entry name" value="Adhesion_dom_fimbrial_sf"/>
</dbReference>
<evidence type="ECO:0000313" key="3">
    <source>
        <dbReference type="EMBL" id="XAG84386.1"/>
    </source>
</evidence>
<gene>
    <name evidence="3" type="ORF">MRM63_12900</name>
</gene>